<dbReference type="InterPro" id="IPR052788">
    <property type="entry name" value="RING-type_E3_ligase_ATL"/>
</dbReference>
<feature type="domain" description="RING-type" evidence="5">
    <location>
        <begin position="32"/>
        <end position="76"/>
    </location>
</feature>
<evidence type="ECO:0000256" key="3">
    <source>
        <dbReference type="ARBA" id="ARBA00022833"/>
    </source>
</evidence>
<evidence type="ECO:0000256" key="4">
    <source>
        <dbReference type="PROSITE-ProRule" id="PRU00175"/>
    </source>
</evidence>
<evidence type="ECO:0000313" key="6">
    <source>
        <dbReference type="Proteomes" id="UP000887563"/>
    </source>
</evidence>
<dbReference type="SUPFAM" id="SSF57850">
    <property type="entry name" value="RING/U-box"/>
    <property type="match status" value="1"/>
</dbReference>
<dbReference type="Gene3D" id="3.30.40.10">
    <property type="entry name" value="Zinc/RING finger domain, C3HC4 (zinc finger)"/>
    <property type="match status" value="1"/>
</dbReference>
<keyword evidence="6" id="KW-1185">Reference proteome</keyword>
<evidence type="ECO:0000256" key="2">
    <source>
        <dbReference type="ARBA" id="ARBA00022771"/>
    </source>
</evidence>
<dbReference type="PANTHER" id="PTHR45798:SF97">
    <property type="entry name" value="ALCOHOL-SENSITIVE RING FINGER PROTEIN 1"/>
    <property type="match status" value="1"/>
</dbReference>
<name>A0A914NLY8_MELIC</name>
<dbReference type="Proteomes" id="UP000887563">
    <property type="component" value="Unplaced"/>
</dbReference>
<sequence>MHYITVLIQHNFTTKNYQNGTFEIEGNEDIQCRICLDNIEKGQLAQSTPCTPIKHIFHVNCFWTWYKDHHNCPFCRKAFLIKFIEFLDPPKNKTKKNDESSNRNW</sequence>
<keyword evidence="1" id="KW-0479">Metal-binding</keyword>
<protein>
    <submittedName>
        <fullName evidence="7">RING-type domain-containing protein</fullName>
    </submittedName>
</protein>
<proteinExistence type="predicted"/>
<dbReference type="AlphaFoldDB" id="A0A914NLY8"/>
<keyword evidence="3" id="KW-0862">Zinc</keyword>
<accession>A0A914NLY8</accession>
<dbReference type="WBParaSite" id="Minc3s07144g40775">
    <property type="protein sequence ID" value="Minc3s07144g40775"/>
    <property type="gene ID" value="Minc3s07144g40775"/>
</dbReference>
<dbReference type="Pfam" id="PF13639">
    <property type="entry name" value="zf-RING_2"/>
    <property type="match status" value="1"/>
</dbReference>
<dbReference type="InterPro" id="IPR001841">
    <property type="entry name" value="Znf_RING"/>
</dbReference>
<organism evidence="6 7">
    <name type="scientific">Meloidogyne incognita</name>
    <name type="common">Southern root-knot nematode worm</name>
    <name type="synonym">Oxyuris incognita</name>
    <dbReference type="NCBI Taxonomy" id="6306"/>
    <lineage>
        <taxon>Eukaryota</taxon>
        <taxon>Metazoa</taxon>
        <taxon>Ecdysozoa</taxon>
        <taxon>Nematoda</taxon>
        <taxon>Chromadorea</taxon>
        <taxon>Rhabditida</taxon>
        <taxon>Tylenchina</taxon>
        <taxon>Tylenchomorpha</taxon>
        <taxon>Tylenchoidea</taxon>
        <taxon>Meloidogynidae</taxon>
        <taxon>Meloidogyninae</taxon>
        <taxon>Meloidogyne</taxon>
        <taxon>Meloidogyne incognita group</taxon>
    </lineage>
</organism>
<evidence type="ECO:0000256" key="1">
    <source>
        <dbReference type="ARBA" id="ARBA00022723"/>
    </source>
</evidence>
<dbReference type="InterPro" id="IPR013083">
    <property type="entry name" value="Znf_RING/FYVE/PHD"/>
</dbReference>
<dbReference type="PROSITE" id="PS50089">
    <property type="entry name" value="ZF_RING_2"/>
    <property type="match status" value="1"/>
</dbReference>
<dbReference type="GO" id="GO:0008270">
    <property type="term" value="F:zinc ion binding"/>
    <property type="evidence" value="ECO:0007669"/>
    <property type="project" value="UniProtKB-KW"/>
</dbReference>
<evidence type="ECO:0000259" key="5">
    <source>
        <dbReference type="PROSITE" id="PS50089"/>
    </source>
</evidence>
<keyword evidence="2 4" id="KW-0863">Zinc-finger</keyword>
<reference evidence="7" key="1">
    <citation type="submission" date="2022-11" db="UniProtKB">
        <authorList>
            <consortium name="WormBaseParasite"/>
        </authorList>
    </citation>
    <scope>IDENTIFICATION</scope>
</reference>
<evidence type="ECO:0000313" key="7">
    <source>
        <dbReference type="WBParaSite" id="Minc3s07144g40775"/>
    </source>
</evidence>
<dbReference type="PANTHER" id="PTHR45798">
    <property type="entry name" value="RING-H2 FINGER PROTEIN ATL61-RELATED-RELATED"/>
    <property type="match status" value="1"/>
</dbReference>